<sequence>MAYDPDERIPRKDAARLARRSQDTIRRLERRHHLAVERDEASQQVTYRVQDLVDLGVLHIEDVATAGSAAESAELAGARETIAHLRADVAERDGRGTTDPLRLARTACRTAGASKLRCTLTARRLRH</sequence>
<name>A0A852X7D2_9MICO</name>
<evidence type="ECO:0000313" key="1">
    <source>
        <dbReference type="EMBL" id="NYG37360.1"/>
    </source>
</evidence>
<protein>
    <submittedName>
        <fullName evidence="1">ABC-type hemin transport system ATPase subunit</fullName>
    </submittedName>
</protein>
<organism evidence="1 2">
    <name type="scientific">Janibacter alkaliphilus</name>
    <dbReference type="NCBI Taxonomy" id="1069963"/>
    <lineage>
        <taxon>Bacteria</taxon>
        <taxon>Bacillati</taxon>
        <taxon>Actinomycetota</taxon>
        <taxon>Actinomycetes</taxon>
        <taxon>Micrococcales</taxon>
        <taxon>Intrasporangiaceae</taxon>
        <taxon>Janibacter</taxon>
    </lineage>
</organism>
<dbReference type="EMBL" id="JACBZX010000001">
    <property type="protein sequence ID" value="NYG37360.1"/>
    <property type="molecule type" value="Genomic_DNA"/>
</dbReference>
<dbReference type="RefSeq" id="WP_179462734.1">
    <property type="nucleotide sequence ID" value="NZ_JACBZX010000001.1"/>
</dbReference>
<reference evidence="1 2" key="1">
    <citation type="submission" date="2020-07" db="EMBL/GenBank/DDBJ databases">
        <title>Sequencing the genomes of 1000 actinobacteria strains.</title>
        <authorList>
            <person name="Klenk H.-P."/>
        </authorList>
    </citation>
    <scope>NUCLEOTIDE SEQUENCE [LARGE SCALE GENOMIC DNA]</scope>
    <source>
        <strain evidence="1 2">DSM 24723</strain>
    </source>
</reference>
<gene>
    <name evidence="1" type="ORF">BJY28_001829</name>
</gene>
<evidence type="ECO:0000313" key="2">
    <source>
        <dbReference type="Proteomes" id="UP000592181"/>
    </source>
</evidence>
<comment type="caution">
    <text evidence="1">The sequence shown here is derived from an EMBL/GenBank/DDBJ whole genome shotgun (WGS) entry which is preliminary data.</text>
</comment>
<accession>A0A852X7D2</accession>
<keyword evidence="2" id="KW-1185">Reference proteome</keyword>
<proteinExistence type="predicted"/>
<dbReference type="AlphaFoldDB" id="A0A852X7D2"/>
<dbReference type="Proteomes" id="UP000592181">
    <property type="component" value="Unassembled WGS sequence"/>
</dbReference>